<gene>
    <name evidence="1" type="ORF">IQ276_21140</name>
</gene>
<protein>
    <submittedName>
        <fullName evidence="1">Uncharacterized protein</fullName>
    </submittedName>
</protein>
<dbReference type="RefSeq" id="WP_228043238.1">
    <property type="nucleotide sequence ID" value="NZ_JADEXS020000001.1"/>
</dbReference>
<reference evidence="1" key="1">
    <citation type="submission" date="2020-10" db="EMBL/GenBank/DDBJ databases">
        <authorList>
            <person name="Castelo-Branco R."/>
            <person name="Eusebio N."/>
            <person name="Adriana R."/>
            <person name="Vieira A."/>
            <person name="Brugerolle De Fraissinette N."/>
            <person name="Rezende De Castro R."/>
            <person name="Schneider M.P."/>
            <person name="Vasconcelos V."/>
            <person name="Leao P.N."/>
        </authorList>
    </citation>
    <scope>NUCLEOTIDE SEQUENCE</scope>
    <source>
        <strain evidence="1">LEGE 12446</strain>
    </source>
</reference>
<keyword evidence="2" id="KW-1185">Reference proteome</keyword>
<sequence length="45" mass="5125">MVRKRSSPLASPIIHDELCRTQRAIALKKYPVVGAHSYAPLQMYK</sequence>
<evidence type="ECO:0000313" key="2">
    <source>
        <dbReference type="Proteomes" id="UP000622533"/>
    </source>
</evidence>
<evidence type="ECO:0000313" key="1">
    <source>
        <dbReference type="EMBL" id="MBE9024837.1"/>
    </source>
</evidence>
<dbReference type="AlphaFoldDB" id="A0A8J6ZQ64"/>
<dbReference type="EMBL" id="JADEXS010000322">
    <property type="protein sequence ID" value="MBE9024837.1"/>
    <property type="molecule type" value="Genomic_DNA"/>
</dbReference>
<comment type="caution">
    <text evidence="1">The sequence shown here is derived from an EMBL/GenBank/DDBJ whole genome shotgun (WGS) entry which is preliminary data.</text>
</comment>
<accession>A0A8J6ZQ64</accession>
<organism evidence="1 2">
    <name type="scientific">Desmonostoc muscorum LEGE 12446</name>
    <dbReference type="NCBI Taxonomy" id="1828758"/>
    <lineage>
        <taxon>Bacteria</taxon>
        <taxon>Bacillati</taxon>
        <taxon>Cyanobacteriota</taxon>
        <taxon>Cyanophyceae</taxon>
        <taxon>Nostocales</taxon>
        <taxon>Nostocaceae</taxon>
        <taxon>Desmonostoc</taxon>
    </lineage>
</organism>
<name>A0A8J6ZQ64_DESMC</name>
<dbReference type="Proteomes" id="UP000622533">
    <property type="component" value="Unassembled WGS sequence"/>
</dbReference>
<proteinExistence type="predicted"/>